<dbReference type="Proteomes" id="UP000325105">
    <property type="component" value="Unassembled WGS sequence"/>
</dbReference>
<dbReference type="Gene3D" id="1.10.720.160">
    <property type="match status" value="1"/>
</dbReference>
<accession>A0A5S5CY75</accession>
<sequence>MILVADSGSSNSDWMLNLPDSKPLAFRTKGLNPFFVNEKEIAKVMKEVPEILPYANEIHEVYFFGAGCVTPDRREIVSNALTEIFPTAFISVESDLLGCAYATFGNSKGYVCTIGTGSDIGFFDGEDLQPGVHGVGYVLGDEGSGAWFGKQLITSYLYDKMPKDLAKKFAEKYRLNKDVVIKNVYQKDRPNAYLASFAEFMGENRLHPYIDTLLRNGFDEFVRTNIMTYPDYWEYKVNFVGRIAYHFDMQLREVCEVLGVKVGSILKSPMEHLFHFVVERETRTVQKI</sequence>
<dbReference type="PANTHER" id="PTHR43190:SF3">
    <property type="entry name" value="N-ACETYL-D-GLUCOSAMINE KINASE"/>
    <property type="match status" value="1"/>
</dbReference>
<dbReference type="OrthoDB" id="871343at2"/>
<comment type="caution">
    <text evidence="1">The sequence shown here is derived from an EMBL/GenBank/DDBJ whole genome shotgun (WGS) entry which is preliminary data.</text>
</comment>
<dbReference type="SUPFAM" id="SSF53067">
    <property type="entry name" value="Actin-like ATPase domain"/>
    <property type="match status" value="2"/>
</dbReference>
<organism evidence="1 2">
    <name type="scientific">Sphingobacterium allocomposti</name>
    <dbReference type="NCBI Taxonomy" id="415956"/>
    <lineage>
        <taxon>Bacteria</taxon>
        <taxon>Pseudomonadati</taxon>
        <taxon>Bacteroidota</taxon>
        <taxon>Sphingobacteriia</taxon>
        <taxon>Sphingobacteriales</taxon>
        <taxon>Sphingobacteriaceae</taxon>
        <taxon>Sphingobacterium</taxon>
    </lineage>
</organism>
<reference evidence="1 2" key="1">
    <citation type="submission" date="2019-07" db="EMBL/GenBank/DDBJ databases">
        <title>Genomic Encyclopedia of Archaeal and Bacterial Type Strains, Phase II (KMG-II): from individual species to whole genera.</title>
        <authorList>
            <person name="Goeker M."/>
        </authorList>
    </citation>
    <scope>NUCLEOTIDE SEQUENCE [LARGE SCALE GENOMIC DNA]</scope>
    <source>
        <strain evidence="1 2">DSM 18850</strain>
    </source>
</reference>
<dbReference type="Gene3D" id="3.30.420.40">
    <property type="match status" value="2"/>
</dbReference>
<name>A0A5S5CY75_9SPHI</name>
<gene>
    <name evidence="1" type="ORF">BC792_13022</name>
</gene>
<protein>
    <recommendedName>
        <fullName evidence="3">N-acetylglucosamine kinase-like BadF-type ATPase</fullName>
    </recommendedName>
</protein>
<dbReference type="InterPro" id="IPR052519">
    <property type="entry name" value="Euk-type_GlcNAc_Kinase"/>
</dbReference>
<dbReference type="CDD" id="cd24079">
    <property type="entry name" value="ASKHA_NBD_PG1100-like"/>
    <property type="match status" value="1"/>
</dbReference>
<dbReference type="PANTHER" id="PTHR43190">
    <property type="entry name" value="N-ACETYL-D-GLUCOSAMINE KINASE"/>
    <property type="match status" value="1"/>
</dbReference>
<dbReference type="AlphaFoldDB" id="A0A5S5CY75"/>
<evidence type="ECO:0008006" key="3">
    <source>
        <dbReference type="Google" id="ProtNLM"/>
    </source>
</evidence>
<keyword evidence="2" id="KW-1185">Reference proteome</keyword>
<evidence type="ECO:0000313" key="2">
    <source>
        <dbReference type="Proteomes" id="UP000325105"/>
    </source>
</evidence>
<dbReference type="InterPro" id="IPR043129">
    <property type="entry name" value="ATPase_NBD"/>
</dbReference>
<proteinExistence type="predicted"/>
<dbReference type="RefSeq" id="WP_148910200.1">
    <property type="nucleotide sequence ID" value="NZ_VNHX01000030.1"/>
</dbReference>
<dbReference type="EMBL" id="VNHX01000030">
    <property type="protein sequence ID" value="TYP88721.1"/>
    <property type="molecule type" value="Genomic_DNA"/>
</dbReference>
<evidence type="ECO:0000313" key="1">
    <source>
        <dbReference type="EMBL" id="TYP88721.1"/>
    </source>
</evidence>